<comment type="caution">
    <text evidence="2">The sequence shown here is derived from an EMBL/GenBank/DDBJ whole genome shotgun (WGS) entry which is preliminary data.</text>
</comment>
<proteinExistence type="predicted"/>
<reference evidence="2" key="1">
    <citation type="submission" date="2020-01" db="EMBL/GenBank/DDBJ databases">
        <title>Genome Sequencing of Three Apophysomyces-Like Fungal Strains Confirms a Novel Fungal Genus in the Mucoromycota with divergent Burkholderia-like Endosymbiotic Bacteria.</title>
        <authorList>
            <person name="Stajich J.E."/>
            <person name="Macias A.M."/>
            <person name="Carter-House D."/>
            <person name="Lovett B."/>
            <person name="Kasson L.R."/>
            <person name="Berry K."/>
            <person name="Grigoriev I."/>
            <person name="Chang Y."/>
            <person name="Spatafora J."/>
            <person name="Kasson M.T."/>
        </authorList>
    </citation>
    <scope>NUCLEOTIDE SEQUENCE</scope>
    <source>
        <strain evidence="2">NRRL A-21654</strain>
    </source>
</reference>
<gene>
    <name evidence="2" type="ORF">EC973_002355</name>
</gene>
<dbReference type="PANTHER" id="PTHR36569:SF5">
    <property type="entry name" value="CONIDIATION-SPECIFIC PROTEIN 10 (EUROFUNG)"/>
    <property type="match status" value="1"/>
</dbReference>
<dbReference type="EMBL" id="JABAYA010000163">
    <property type="protein sequence ID" value="KAF7723125.1"/>
    <property type="molecule type" value="Genomic_DNA"/>
</dbReference>
<evidence type="ECO:0000256" key="1">
    <source>
        <dbReference type="SAM" id="MobiDB-lite"/>
    </source>
</evidence>
<keyword evidence="3" id="KW-1185">Reference proteome</keyword>
<name>A0A8H7BSL4_9FUNG</name>
<feature type="region of interest" description="Disordered" evidence="1">
    <location>
        <begin position="26"/>
        <end position="110"/>
    </location>
</feature>
<sequence length="110" mass="11684">MADRTQNPNPGNFANRPKEEVRNIASKGGQMAEGGGFADMDPEKQRAIASKGGKMSSGKFQPGSERAREAGRKGGAISGRGVPAEAADPIIYGKEADEALREYDEDEDTQ</sequence>
<dbReference type="InterPro" id="IPR019626">
    <property type="entry name" value="Stress-induced_KGG_rpt"/>
</dbReference>
<dbReference type="InterPro" id="IPR052590">
    <property type="entry name" value="Stress/Virulence-Domain"/>
</dbReference>
<dbReference type="AlphaFoldDB" id="A0A8H7BSL4"/>
<dbReference type="OrthoDB" id="2137750at2759"/>
<evidence type="ECO:0008006" key="4">
    <source>
        <dbReference type="Google" id="ProtNLM"/>
    </source>
</evidence>
<dbReference type="Pfam" id="PF10685">
    <property type="entry name" value="KGG"/>
    <property type="match status" value="2"/>
</dbReference>
<evidence type="ECO:0000313" key="3">
    <source>
        <dbReference type="Proteomes" id="UP000605846"/>
    </source>
</evidence>
<protein>
    <recommendedName>
        <fullName evidence="4">Conidiation-specific protein 10</fullName>
    </recommendedName>
</protein>
<accession>A0A8H7BSL4</accession>
<dbReference type="PANTHER" id="PTHR36569">
    <property type="match status" value="1"/>
</dbReference>
<organism evidence="2 3">
    <name type="scientific">Apophysomyces ossiformis</name>
    <dbReference type="NCBI Taxonomy" id="679940"/>
    <lineage>
        <taxon>Eukaryota</taxon>
        <taxon>Fungi</taxon>
        <taxon>Fungi incertae sedis</taxon>
        <taxon>Mucoromycota</taxon>
        <taxon>Mucoromycotina</taxon>
        <taxon>Mucoromycetes</taxon>
        <taxon>Mucorales</taxon>
        <taxon>Mucorineae</taxon>
        <taxon>Mucoraceae</taxon>
        <taxon>Apophysomyces</taxon>
    </lineage>
</organism>
<evidence type="ECO:0000313" key="2">
    <source>
        <dbReference type="EMBL" id="KAF7723125.1"/>
    </source>
</evidence>
<dbReference type="Proteomes" id="UP000605846">
    <property type="component" value="Unassembled WGS sequence"/>
</dbReference>